<keyword evidence="2" id="KW-1133">Transmembrane helix</keyword>
<accession>A0A2K8KZ19</accession>
<keyword evidence="1" id="KW-0175">Coiled coil</keyword>
<keyword evidence="4" id="KW-1185">Reference proteome</keyword>
<protein>
    <submittedName>
        <fullName evidence="3">Uncharacterized protein</fullName>
    </submittedName>
</protein>
<organism evidence="3 4">
    <name type="scientific">Mariprofundus aestuarium</name>
    <dbReference type="NCBI Taxonomy" id="1921086"/>
    <lineage>
        <taxon>Bacteria</taxon>
        <taxon>Pseudomonadati</taxon>
        <taxon>Pseudomonadota</taxon>
        <taxon>Candidatius Mariprofundia</taxon>
        <taxon>Mariprofundales</taxon>
        <taxon>Mariprofundaceae</taxon>
        <taxon>Mariprofundus</taxon>
    </lineage>
</organism>
<dbReference type="Proteomes" id="UP000231701">
    <property type="component" value="Chromosome"/>
</dbReference>
<evidence type="ECO:0000256" key="1">
    <source>
        <dbReference type="SAM" id="Coils"/>
    </source>
</evidence>
<evidence type="ECO:0000256" key="2">
    <source>
        <dbReference type="SAM" id="Phobius"/>
    </source>
</evidence>
<dbReference type="KEGG" id="maes:Ga0123461_1825"/>
<gene>
    <name evidence="3" type="ORF">Ga0123461_1825</name>
</gene>
<keyword evidence="2" id="KW-0812">Transmembrane</keyword>
<sequence length="250" mass="28626">MKSLYEAFNAPIHFNLSQLNGKRSLSFHLYPIVLLLVAGLLFIIISVAIITALATDKLTLFSQQSQTSELQQKLKRLQQKNAETEVFLSLRDAQIDAMKQEIERLQHERSDMQKRLEMFDEVLAARKVKGVHMLRPSAQWQNNNLISYSLILVKGENYPRWRKGTLQFSVKTAEEKLLQLQTERGKSSKKFEMTTQEFVTGSLAWPGPWKPETLIITMFNEAGKQTGEVTIPILNHALIDTDAKKEKPND</sequence>
<feature type="transmembrane region" description="Helical" evidence="2">
    <location>
        <begin position="29"/>
        <end position="54"/>
    </location>
</feature>
<dbReference type="AlphaFoldDB" id="A0A2K8KZ19"/>
<proteinExistence type="predicted"/>
<keyword evidence="2" id="KW-0472">Membrane</keyword>
<dbReference type="OrthoDB" id="5296500at2"/>
<evidence type="ECO:0000313" key="3">
    <source>
        <dbReference type="EMBL" id="ATX80238.1"/>
    </source>
</evidence>
<name>A0A2K8KZ19_MARES</name>
<dbReference type="EMBL" id="CP018799">
    <property type="protein sequence ID" value="ATX80238.1"/>
    <property type="molecule type" value="Genomic_DNA"/>
</dbReference>
<reference evidence="3 4" key="1">
    <citation type="submission" date="2016-12" db="EMBL/GenBank/DDBJ databases">
        <title>Isolation and genomic insights into novel planktonic Zetaproteobacteria from stratified waters of the Chesapeake Bay.</title>
        <authorList>
            <person name="McAllister S.M."/>
            <person name="Kato S."/>
            <person name="Chan C.S."/>
            <person name="Chiu B.K."/>
            <person name="Field E.K."/>
        </authorList>
    </citation>
    <scope>NUCLEOTIDE SEQUENCE [LARGE SCALE GENOMIC DNA]</scope>
    <source>
        <strain evidence="3 4">CP-5</strain>
    </source>
</reference>
<feature type="coiled-coil region" evidence="1">
    <location>
        <begin position="60"/>
        <end position="122"/>
    </location>
</feature>
<dbReference type="RefSeq" id="WP_157819302.1">
    <property type="nucleotide sequence ID" value="NZ_CP018799.1"/>
</dbReference>
<evidence type="ECO:0000313" key="4">
    <source>
        <dbReference type="Proteomes" id="UP000231701"/>
    </source>
</evidence>